<dbReference type="Pfam" id="PF03176">
    <property type="entry name" value="MMPL"/>
    <property type="match status" value="2"/>
</dbReference>
<protein>
    <recommendedName>
        <fullName evidence="10">SSD domain-containing protein</fullName>
    </recommendedName>
</protein>
<evidence type="ECO:0000256" key="1">
    <source>
        <dbReference type="ARBA" id="ARBA00004651"/>
    </source>
</evidence>
<dbReference type="EMBL" id="PSZD01000001">
    <property type="protein sequence ID" value="PPJ33214.1"/>
    <property type="molecule type" value="Genomic_DNA"/>
</dbReference>
<keyword evidence="3" id="KW-1003">Cell membrane</keyword>
<evidence type="ECO:0000256" key="6">
    <source>
        <dbReference type="ARBA" id="ARBA00023136"/>
    </source>
</evidence>
<comment type="caution">
    <text evidence="11">The sequence shown here is derived from an EMBL/GenBank/DDBJ whole genome shotgun (WGS) entry which is preliminary data.</text>
</comment>
<feature type="transmembrane region" description="Helical" evidence="8">
    <location>
        <begin position="376"/>
        <end position="397"/>
    </location>
</feature>
<gene>
    <name evidence="11" type="ORF">C5F51_02795</name>
</gene>
<evidence type="ECO:0000313" key="11">
    <source>
        <dbReference type="EMBL" id="PPJ33214.1"/>
    </source>
</evidence>
<evidence type="ECO:0000256" key="2">
    <source>
        <dbReference type="ARBA" id="ARBA00010157"/>
    </source>
</evidence>
<feature type="domain" description="SSD" evidence="10">
    <location>
        <begin position="211"/>
        <end position="332"/>
    </location>
</feature>
<feature type="transmembrane region" description="Helical" evidence="8">
    <location>
        <begin position="649"/>
        <end position="675"/>
    </location>
</feature>
<keyword evidence="9" id="KW-0732">Signal</keyword>
<evidence type="ECO:0000256" key="7">
    <source>
        <dbReference type="SAM" id="MobiDB-lite"/>
    </source>
</evidence>
<dbReference type="InterPro" id="IPR000731">
    <property type="entry name" value="SSD"/>
</dbReference>
<dbReference type="PANTHER" id="PTHR33406:SF11">
    <property type="entry name" value="MEMBRANE PROTEIN SCO6666-RELATED"/>
    <property type="match status" value="1"/>
</dbReference>
<feature type="chain" id="PRO_5039223982" description="SSD domain-containing protein" evidence="9">
    <location>
        <begin position="33"/>
        <end position="753"/>
    </location>
</feature>
<evidence type="ECO:0000256" key="8">
    <source>
        <dbReference type="SAM" id="Phobius"/>
    </source>
</evidence>
<feature type="transmembrane region" description="Helical" evidence="8">
    <location>
        <begin position="681"/>
        <end position="704"/>
    </location>
</feature>
<evidence type="ECO:0000313" key="12">
    <source>
        <dbReference type="Proteomes" id="UP000238356"/>
    </source>
</evidence>
<dbReference type="GO" id="GO:0005886">
    <property type="term" value="C:plasma membrane"/>
    <property type="evidence" value="ECO:0007669"/>
    <property type="project" value="UniProtKB-SubCell"/>
</dbReference>
<evidence type="ECO:0000256" key="9">
    <source>
        <dbReference type="SAM" id="SignalP"/>
    </source>
</evidence>
<evidence type="ECO:0000256" key="4">
    <source>
        <dbReference type="ARBA" id="ARBA00022692"/>
    </source>
</evidence>
<accession>A0A2S6AFQ6</accession>
<proteinExistence type="inferred from homology"/>
<sequence length="753" mass="78852">MLTRIARLATRYPKRVLFAALALALLCGGFGATVTAHLQAGGFTSDKAESTRAAQLVADEFNGAQPNLVLLVHADEGVESAAARSAGADIVARLGSRSDTVGVRSYWTSPPQLAAALRSTDGKSALVMAYLTGGDDKAQRTAGEIASSLPVSTPGVTVQSGGIAAVYHDVNNQVTKDLAMAEGIAVPLTAIVLILVFGSVIAASLPLAVGIFAILCTLAILRSFTLFTDVSIYALNMTTALGLALAIDYSLFIVSRYREELAAGSSHEAAAVRAVQTAGRTVLFSALTVALALAVLSVFDMYFLKSFAYAGVAVVAAAAIASIVILPAALVLLGDRINSWNLRVAIRKLFGRTEPAPRPEHESGWYRTVTWVMRRALPVSIAIIAVLLAVGAPFLGVKFGYPDDRVLPAGSTSRAVGDELRAEFPAVNSGTGTTIVLPGAPSEPQAISGYATALSKVDGVNAVLSSSGVYVSGARMGGAAPGMAGDSGQYLTVTSTFDPYSQQAKDQLQALRDVPAPSPALFGGAAAMNVDSLHALGERLPLAIALIALATFVVLFLFTGSVVLPLKAVVINSLSLTAMFGMMVWIFQEGHFSGLLGFTPTGFLVPTMPILMFCLAFGMSMDYEVFLLSRIREAWLASDRTAADNDRSVAIGVARTGRIVTAAALLMAIVLGAMITAKVSFMQMFGLGLTITVLADATVIRMLLVPALMRLMGRGNWWAPGPLARWHERFGLTEHPTPATPERAAEPEPAGRP</sequence>
<evidence type="ECO:0000256" key="5">
    <source>
        <dbReference type="ARBA" id="ARBA00022989"/>
    </source>
</evidence>
<feature type="transmembrane region" description="Helical" evidence="8">
    <location>
        <begin position="230"/>
        <end position="252"/>
    </location>
</feature>
<evidence type="ECO:0000259" key="10">
    <source>
        <dbReference type="PROSITE" id="PS50156"/>
    </source>
</evidence>
<feature type="compositionally biased region" description="Basic and acidic residues" evidence="7">
    <location>
        <begin position="743"/>
        <end position="753"/>
    </location>
</feature>
<keyword evidence="12" id="KW-1185">Reference proteome</keyword>
<comment type="similarity">
    <text evidence="2">Belongs to the resistance-nodulation-cell division (RND) (TC 2.A.6) family. MmpL subfamily.</text>
</comment>
<dbReference type="InterPro" id="IPR004869">
    <property type="entry name" value="MMPL_dom"/>
</dbReference>
<dbReference type="PROSITE" id="PS50156">
    <property type="entry name" value="SSD"/>
    <property type="match status" value="1"/>
</dbReference>
<feature type="transmembrane region" description="Helical" evidence="8">
    <location>
        <begin position="178"/>
        <end position="198"/>
    </location>
</feature>
<keyword evidence="4 8" id="KW-0812">Transmembrane</keyword>
<feature type="transmembrane region" description="Helical" evidence="8">
    <location>
        <begin position="309"/>
        <end position="333"/>
    </location>
</feature>
<dbReference type="Proteomes" id="UP000238356">
    <property type="component" value="Unassembled WGS sequence"/>
</dbReference>
<feature type="transmembrane region" description="Helical" evidence="8">
    <location>
        <begin position="282"/>
        <end position="303"/>
    </location>
</feature>
<dbReference type="SUPFAM" id="SSF82866">
    <property type="entry name" value="Multidrug efflux transporter AcrB transmembrane domain"/>
    <property type="match status" value="2"/>
</dbReference>
<dbReference type="AlphaFoldDB" id="A0A2S6AFQ6"/>
<feature type="region of interest" description="Disordered" evidence="7">
    <location>
        <begin position="734"/>
        <end position="753"/>
    </location>
</feature>
<dbReference type="RefSeq" id="WP_104362428.1">
    <property type="nucleotide sequence ID" value="NZ_PSZD01000001.1"/>
</dbReference>
<name>A0A2S6AFQ6_9NOCA</name>
<organism evidence="11 12">
    <name type="scientific">Nocardia nova</name>
    <dbReference type="NCBI Taxonomy" id="37330"/>
    <lineage>
        <taxon>Bacteria</taxon>
        <taxon>Bacillati</taxon>
        <taxon>Actinomycetota</taxon>
        <taxon>Actinomycetes</taxon>
        <taxon>Mycobacteriales</taxon>
        <taxon>Nocardiaceae</taxon>
        <taxon>Nocardia</taxon>
    </lineage>
</organism>
<dbReference type="Gene3D" id="1.20.1640.10">
    <property type="entry name" value="Multidrug efflux transporter AcrB transmembrane domain"/>
    <property type="match status" value="2"/>
</dbReference>
<comment type="subcellular location">
    <subcellularLocation>
        <location evidence="1">Cell membrane</location>
        <topology evidence="1">Multi-pass membrane protein</topology>
    </subcellularLocation>
</comment>
<keyword evidence="5 8" id="KW-1133">Transmembrane helix</keyword>
<evidence type="ECO:0000256" key="3">
    <source>
        <dbReference type="ARBA" id="ARBA00022475"/>
    </source>
</evidence>
<reference evidence="11 12" key="1">
    <citation type="submission" date="2018-02" db="EMBL/GenBank/DDBJ databases">
        <title>8 Nocardia nova and 1 Nocardia cyriacigeorgica strain used for evolution to TMP-SMX.</title>
        <authorList>
            <person name="Mehta H."/>
            <person name="Weng J."/>
            <person name="Shamoo Y."/>
        </authorList>
    </citation>
    <scope>NUCLEOTIDE SEQUENCE [LARGE SCALE GENOMIC DNA]</scope>
    <source>
        <strain evidence="11 12">BAA2227</strain>
    </source>
</reference>
<feature type="transmembrane region" description="Helical" evidence="8">
    <location>
        <begin position="205"/>
        <end position="224"/>
    </location>
</feature>
<feature type="transmembrane region" description="Helical" evidence="8">
    <location>
        <begin position="542"/>
        <end position="564"/>
    </location>
</feature>
<dbReference type="PANTHER" id="PTHR33406">
    <property type="entry name" value="MEMBRANE PROTEIN MJ1562-RELATED"/>
    <property type="match status" value="1"/>
</dbReference>
<keyword evidence="6 8" id="KW-0472">Membrane</keyword>
<feature type="transmembrane region" description="Helical" evidence="8">
    <location>
        <begin position="569"/>
        <end position="588"/>
    </location>
</feature>
<feature type="signal peptide" evidence="9">
    <location>
        <begin position="1"/>
        <end position="32"/>
    </location>
</feature>
<dbReference type="InterPro" id="IPR050545">
    <property type="entry name" value="Mycobact_MmpL"/>
</dbReference>